<dbReference type="EMBL" id="BAABEY010000021">
    <property type="protein sequence ID" value="GAA4439602.1"/>
    <property type="molecule type" value="Genomic_DNA"/>
</dbReference>
<keyword evidence="2" id="KW-1185">Reference proteome</keyword>
<comment type="caution">
    <text evidence="1">The sequence shown here is derived from an EMBL/GenBank/DDBJ whole genome shotgun (WGS) entry which is preliminary data.</text>
</comment>
<name>A0ABP8M0Q1_9BACT</name>
<sequence>MFVRENAGVAELVLLNSELVDTVVAYLFLLKMFTDRHCPVKPAGITPANVVVPTVAQIPVTSGPAVKEAGLARAVMVTWLVAVPVPHAWLN</sequence>
<reference evidence="2" key="1">
    <citation type="journal article" date="2019" name="Int. J. Syst. Evol. Microbiol.">
        <title>The Global Catalogue of Microorganisms (GCM) 10K type strain sequencing project: providing services to taxonomists for standard genome sequencing and annotation.</title>
        <authorList>
            <consortium name="The Broad Institute Genomics Platform"/>
            <consortium name="The Broad Institute Genome Sequencing Center for Infectious Disease"/>
            <person name="Wu L."/>
            <person name="Ma J."/>
        </authorList>
    </citation>
    <scope>NUCLEOTIDE SEQUENCE [LARGE SCALE GENOMIC DNA]</scope>
    <source>
        <strain evidence="2">JCM 31920</strain>
    </source>
</reference>
<protein>
    <submittedName>
        <fullName evidence="1">Uncharacterized protein</fullName>
    </submittedName>
</protein>
<gene>
    <name evidence="1" type="ORF">GCM10023091_22050</name>
</gene>
<accession>A0ABP8M0Q1</accession>
<proteinExistence type="predicted"/>
<evidence type="ECO:0000313" key="1">
    <source>
        <dbReference type="EMBL" id="GAA4439602.1"/>
    </source>
</evidence>
<dbReference type="Proteomes" id="UP001501508">
    <property type="component" value="Unassembled WGS sequence"/>
</dbReference>
<organism evidence="1 2">
    <name type="scientific">Ravibacter arvi</name>
    <dbReference type="NCBI Taxonomy" id="2051041"/>
    <lineage>
        <taxon>Bacteria</taxon>
        <taxon>Pseudomonadati</taxon>
        <taxon>Bacteroidota</taxon>
        <taxon>Cytophagia</taxon>
        <taxon>Cytophagales</taxon>
        <taxon>Spirosomataceae</taxon>
        <taxon>Ravibacter</taxon>
    </lineage>
</organism>
<evidence type="ECO:0000313" key="2">
    <source>
        <dbReference type="Proteomes" id="UP001501508"/>
    </source>
</evidence>